<organism evidence="1 2">
    <name type="scientific">Capsulimonas corticalis</name>
    <dbReference type="NCBI Taxonomy" id="2219043"/>
    <lineage>
        <taxon>Bacteria</taxon>
        <taxon>Bacillati</taxon>
        <taxon>Armatimonadota</taxon>
        <taxon>Armatimonadia</taxon>
        <taxon>Capsulimonadales</taxon>
        <taxon>Capsulimonadaceae</taxon>
        <taxon>Capsulimonas</taxon>
    </lineage>
</organism>
<sequence length="78" mass="9027">MLTPPGTVQLSETVLRDARTLRRWHRWETARAWCIEQHDVKREWPSIEQIKYGAQVSAGTASRALVEAKRFIEKADGH</sequence>
<dbReference type="AlphaFoldDB" id="A0A402CZE6"/>
<protein>
    <submittedName>
        <fullName evidence="1">Uncharacterized protein</fullName>
    </submittedName>
</protein>
<gene>
    <name evidence="1" type="ORF">CCAX7_14670</name>
</gene>
<accession>A0A402CZE6</accession>
<dbReference type="KEGG" id="ccot:CCAX7_14670"/>
<proteinExistence type="predicted"/>
<evidence type="ECO:0000313" key="2">
    <source>
        <dbReference type="Proteomes" id="UP000287394"/>
    </source>
</evidence>
<reference evidence="1 2" key="1">
    <citation type="journal article" date="2019" name="Int. J. Syst. Evol. Microbiol.">
        <title>Capsulimonas corticalis gen. nov., sp. nov., an aerobic capsulated bacterium, of a novel bacterial order, Capsulimonadales ord. nov., of the class Armatimonadia of the phylum Armatimonadetes.</title>
        <authorList>
            <person name="Li J."/>
            <person name="Kudo C."/>
            <person name="Tonouchi A."/>
        </authorList>
    </citation>
    <scope>NUCLEOTIDE SEQUENCE [LARGE SCALE GENOMIC DNA]</scope>
    <source>
        <strain evidence="1 2">AX-7</strain>
    </source>
</reference>
<dbReference type="EMBL" id="AP025739">
    <property type="protein sequence ID" value="BDI29416.1"/>
    <property type="molecule type" value="Genomic_DNA"/>
</dbReference>
<name>A0A402CZE6_9BACT</name>
<dbReference type="RefSeq" id="WP_119322696.1">
    <property type="nucleotide sequence ID" value="NZ_AP025739.1"/>
</dbReference>
<dbReference type="Proteomes" id="UP000287394">
    <property type="component" value="Chromosome"/>
</dbReference>
<evidence type="ECO:0000313" key="1">
    <source>
        <dbReference type="EMBL" id="BDI29416.1"/>
    </source>
</evidence>
<keyword evidence="2" id="KW-1185">Reference proteome</keyword>